<dbReference type="EMBL" id="CP042435">
    <property type="protein sequence ID" value="QEC70192.1"/>
    <property type="molecule type" value="Genomic_DNA"/>
</dbReference>
<dbReference type="Gene3D" id="3.60.21.10">
    <property type="match status" value="1"/>
</dbReference>
<organism evidence="2 3">
    <name type="scientific">Panacibacter ginsenosidivorans</name>
    <dbReference type="NCBI Taxonomy" id="1813871"/>
    <lineage>
        <taxon>Bacteria</taxon>
        <taxon>Pseudomonadati</taxon>
        <taxon>Bacteroidota</taxon>
        <taxon>Chitinophagia</taxon>
        <taxon>Chitinophagales</taxon>
        <taxon>Chitinophagaceae</taxon>
        <taxon>Panacibacter</taxon>
    </lineage>
</organism>
<keyword evidence="3" id="KW-1185">Reference proteome</keyword>
<dbReference type="AlphaFoldDB" id="A0A5B8VGT5"/>
<dbReference type="InterPro" id="IPR029052">
    <property type="entry name" value="Metallo-depent_PP-like"/>
</dbReference>
<feature type="domain" description="Calcineurin-like phosphoesterase" evidence="1">
    <location>
        <begin position="61"/>
        <end position="259"/>
    </location>
</feature>
<dbReference type="Pfam" id="PF00149">
    <property type="entry name" value="Metallophos"/>
    <property type="match status" value="1"/>
</dbReference>
<gene>
    <name evidence="2" type="ORF">FRZ67_09745</name>
</gene>
<evidence type="ECO:0000313" key="3">
    <source>
        <dbReference type="Proteomes" id="UP000321533"/>
    </source>
</evidence>
<dbReference type="OrthoDB" id="9773199at2"/>
<dbReference type="SUPFAM" id="SSF56300">
    <property type="entry name" value="Metallo-dependent phosphatases"/>
    <property type="match status" value="1"/>
</dbReference>
<dbReference type="InterPro" id="IPR004843">
    <property type="entry name" value="Calcineurin-like_PHP"/>
</dbReference>
<dbReference type="KEGG" id="pgin:FRZ67_09745"/>
<sequence length="367" mass="42871">MRRSLKFLLTKPVLFIVNRFSSAPKRENVFASLTKLYNESLDQPDKKSGSMFSFDPREQSIIIFSDHHKGARDGSDDFRFAEKNYLAALDYYNEQNFFYVNLGDGEELWENTIFSVLKHNKEVFAKEKLFADRDAYCKIIGNHDLFWKNDPFTAQLYIKKMYGRELKMFEGIVLRVQLPTKYVDVFCTHGHQGDVQSDGNAFSKWFVSYIWGPLQSFLEININSTSANDNLKSLHNKMMYDWVYEKPYCILITGHTHQPVFKSLTHLERLYLALEDAKEKNDAAAIDKIEAEIPRRRREYDFVNNSFRNMNPSYFNSGCCCFDDGTITGIELDKGFIRLIKWSYKDGVPERIVAEETSLYELLPFMA</sequence>
<dbReference type="Proteomes" id="UP000321533">
    <property type="component" value="Chromosome"/>
</dbReference>
<protein>
    <submittedName>
        <fullName evidence="2">Metallophosphoesterase</fullName>
    </submittedName>
</protein>
<reference evidence="2 3" key="1">
    <citation type="journal article" date="2016" name="Int. J. Syst. Evol. Microbiol.">
        <title>Panacibacter ginsenosidivorans gen. nov., sp. nov., with ginsenoside converting activity isolated from soil of a ginseng field.</title>
        <authorList>
            <person name="Siddiqi M.Z."/>
            <person name="Muhammad Shafi S."/>
            <person name="Choi K.D."/>
            <person name="Im W.T."/>
        </authorList>
    </citation>
    <scope>NUCLEOTIDE SEQUENCE [LARGE SCALE GENOMIC DNA]</scope>
    <source>
        <strain evidence="2 3">Gsoil1550</strain>
    </source>
</reference>
<dbReference type="GO" id="GO:0016787">
    <property type="term" value="F:hydrolase activity"/>
    <property type="evidence" value="ECO:0007669"/>
    <property type="project" value="InterPro"/>
</dbReference>
<evidence type="ECO:0000259" key="1">
    <source>
        <dbReference type="Pfam" id="PF00149"/>
    </source>
</evidence>
<proteinExistence type="predicted"/>
<accession>A0A5B8VGT5</accession>
<evidence type="ECO:0000313" key="2">
    <source>
        <dbReference type="EMBL" id="QEC70192.1"/>
    </source>
</evidence>
<name>A0A5B8VGT5_9BACT</name>